<dbReference type="NCBIfam" id="NF006551">
    <property type="entry name" value="PRK09050.1"/>
    <property type="match status" value="1"/>
</dbReference>
<keyword evidence="6 12" id="KW-0808">Transferase</keyword>
<evidence type="ECO:0000256" key="12">
    <source>
        <dbReference type="RuleBase" id="RU003557"/>
    </source>
</evidence>
<keyword evidence="8 12" id="KW-0012">Acyltransferase</keyword>
<dbReference type="PANTHER" id="PTHR18919:SF107">
    <property type="entry name" value="ACETYL-COA ACETYLTRANSFERASE, CYTOSOLIC"/>
    <property type="match status" value="1"/>
</dbReference>
<dbReference type="CDD" id="cd00751">
    <property type="entry name" value="thiolase"/>
    <property type="match status" value="1"/>
</dbReference>
<feature type="active site" description="Proton acceptor" evidence="11">
    <location>
        <position position="388"/>
    </location>
</feature>
<evidence type="ECO:0000256" key="11">
    <source>
        <dbReference type="PIRSR" id="PIRSR000429-1"/>
    </source>
</evidence>
<dbReference type="RefSeq" id="WP_089239758.1">
    <property type="nucleotide sequence ID" value="NZ_FZOK01000006.1"/>
</dbReference>
<dbReference type="Pfam" id="PF00108">
    <property type="entry name" value="Thiolase_N"/>
    <property type="match status" value="1"/>
</dbReference>
<comment type="catalytic activity">
    <reaction evidence="10">
        <text>succinyl-CoA + acetyl-CoA = 3-oxoadipyl-CoA + CoA</text>
        <dbReference type="Rhea" id="RHEA:19481"/>
        <dbReference type="ChEBI" id="CHEBI:57287"/>
        <dbReference type="ChEBI" id="CHEBI:57288"/>
        <dbReference type="ChEBI" id="CHEBI:57292"/>
        <dbReference type="ChEBI" id="CHEBI:57348"/>
        <dbReference type="EC" id="2.3.1.174"/>
    </reaction>
</comment>
<dbReference type="EC" id="2.3.1.174" evidence="4"/>
<evidence type="ECO:0000313" key="16">
    <source>
        <dbReference type="Proteomes" id="UP000198480"/>
    </source>
</evidence>
<dbReference type="InterPro" id="IPR020616">
    <property type="entry name" value="Thiolase_N"/>
</dbReference>
<dbReference type="EMBL" id="FZOK01000006">
    <property type="protein sequence ID" value="SNS28275.1"/>
    <property type="molecule type" value="Genomic_DNA"/>
</dbReference>
<dbReference type="NCBIfam" id="TIGR02430">
    <property type="entry name" value="pcaF"/>
    <property type="match status" value="1"/>
</dbReference>
<gene>
    <name evidence="15" type="ORF">SAMN06295967_106161</name>
</gene>
<dbReference type="InterPro" id="IPR002155">
    <property type="entry name" value="Thiolase"/>
</dbReference>
<evidence type="ECO:0000256" key="3">
    <source>
        <dbReference type="ARBA" id="ARBA00010982"/>
    </source>
</evidence>
<evidence type="ECO:0000256" key="1">
    <source>
        <dbReference type="ARBA" id="ARBA00003720"/>
    </source>
</evidence>
<feature type="active site" description="Acyl-thioester intermediate" evidence="11">
    <location>
        <position position="91"/>
    </location>
</feature>
<evidence type="ECO:0000313" key="15">
    <source>
        <dbReference type="EMBL" id="SNS28275.1"/>
    </source>
</evidence>
<proteinExistence type="inferred from homology"/>
<dbReference type="InterPro" id="IPR012793">
    <property type="entry name" value="PcaF"/>
</dbReference>
<evidence type="ECO:0000256" key="7">
    <source>
        <dbReference type="ARBA" id="ARBA00022797"/>
    </source>
</evidence>
<dbReference type="OrthoDB" id="9764892at2"/>
<evidence type="ECO:0000256" key="10">
    <source>
        <dbReference type="ARBA" id="ARBA00048527"/>
    </source>
</evidence>
<dbReference type="InterPro" id="IPR020615">
    <property type="entry name" value="Thiolase_acyl_enz_int_AS"/>
</dbReference>
<dbReference type="PROSITE" id="PS00098">
    <property type="entry name" value="THIOLASE_1"/>
    <property type="match status" value="1"/>
</dbReference>
<evidence type="ECO:0000259" key="14">
    <source>
        <dbReference type="Pfam" id="PF02803"/>
    </source>
</evidence>
<comment type="function">
    <text evidence="1">Catalyzes thiolytic cleavage of beta-ketoadipyl-CoA to succinyl-CoA and acetyl-CoA.</text>
</comment>
<dbReference type="InterPro" id="IPR016039">
    <property type="entry name" value="Thiolase-like"/>
</dbReference>
<dbReference type="PROSITE" id="PS00737">
    <property type="entry name" value="THIOLASE_2"/>
    <property type="match status" value="1"/>
</dbReference>
<evidence type="ECO:0000256" key="5">
    <source>
        <dbReference type="ARBA" id="ARBA00016181"/>
    </source>
</evidence>
<sequence length="402" mass="42716">MNYNAYIIDGIRTPIGNFGGGLSTVRADDLAAMVIRELVSRNPAIPTDQIDDVILGCHNQAGEDNRNVARMSALLAGLPVKVPGETVNRLCASGMSSIIHAARAIAAGDGDVFIAGGVEQMTRGPLVISKASRAFGNDAKMEDSSFGWRFVNPKMEEMYGTDPMGITAENLVDQYQINRADQDLFAYQSQMKAAEAQRSGILAEEIMPVSIPQRRSEPIVFDQDEFIKPQTTVEGLNKLRAVFKKDGTVTAGNASGLNDGAAATLIVSERIVKEYGLKPLAKIVSSAVVGVEPRIMGIGPVPATKKALEKAGLTLAEMDVIELNEAFAAQSLACTRVLGLADDDPRVNINGGAIALGHPLGMSGTRITLTAAKSLERLNKKYALATMCIGVGQGYAVVLERV</sequence>
<dbReference type="PROSITE" id="PS00099">
    <property type="entry name" value="THIOLASE_3"/>
    <property type="match status" value="1"/>
</dbReference>
<evidence type="ECO:0000256" key="6">
    <source>
        <dbReference type="ARBA" id="ARBA00022679"/>
    </source>
</evidence>
<feature type="domain" description="Thiolase N-terminal" evidence="13">
    <location>
        <begin position="6"/>
        <end position="269"/>
    </location>
</feature>
<name>A0A239D7B3_9BACT</name>
<dbReference type="AlphaFoldDB" id="A0A239D7B3"/>
<evidence type="ECO:0000256" key="4">
    <source>
        <dbReference type="ARBA" id="ARBA00012233"/>
    </source>
</evidence>
<dbReference type="PANTHER" id="PTHR18919">
    <property type="entry name" value="ACETYL-COA C-ACYLTRANSFERASE"/>
    <property type="match status" value="1"/>
</dbReference>
<dbReference type="Gene3D" id="3.40.47.10">
    <property type="match status" value="1"/>
</dbReference>
<protein>
    <recommendedName>
        <fullName evidence="5">Beta-ketoadipyl-CoA thiolase</fullName>
        <ecNumber evidence="4">2.3.1.174</ecNumber>
    </recommendedName>
    <alternativeName>
        <fullName evidence="9">3-oxoadipyl-CoA thiolase</fullName>
    </alternativeName>
</protein>
<dbReference type="Pfam" id="PF02803">
    <property type="entry name" value="Thiolase_C"/>
    <property type="match status" value="1"/>
</dbReference>
<dbReference type="InterPro" id="IPR020610">
    <property type="entry name" value="Thiolase_AS"/>
</dbReference>
<keyword evidence="7" id="KW-0058">Aromatic hydrocarbons catabolism</keyword>
<feature type="active site" description="Proton acceptor" evidence="11">
    <location>
        <position position="358"/>
    </location>
</feature>
<evidence type="ECO:0000256" key="8">
    <source>
        <dbReference type="ARBA" id="ARBA00023315"/>
    </source>
</evidence>
<accession>A0A239D7B3</accession>
<organism evidence="15 16">
    <name type="scientific">Belliella buryatensis</name>
    <dbReference type="NCBI Taxonomy" id="1500549"/>
    <lineage>
        <taxon>Bacteria</taxon>
        <taxon>Pseudomonadati</taxon>
        <taxon>Bacteroidota</taxon>
        <taxon>Cytophagia</taxon>
        <taxon>Cytophagales</taxon>
        <taxon>Cyclobacteriaceae</taxon>
        <taxon>Belliella</taxon>
    </lineage>
</organism>
<dbReference type="Proteomes" id="UP000198480">
    <property type="component" value="Unassembled WGS sequence"/>
</dbReference>
<evidence type="ECO:0000259" key="13">
    <source>
        <dbReference type="Pfam" id="PF00108"/>
    </source>
</evidence>
<dbReference type="GO" id="GO:0033812">
    <property type="term" value="F:3-oxoadipyl-CoA thiolase activity"/>
    <property type="evidence" value="ECO:0007669"/>
    <property type="project" value="UniProtKB-EC"/>
</dbReference>
<dbReference type="InterPro" id="IPR020617">
    <property type="entry name" value="Thiolase_C"/>
</dbReference>
<dbReference type="GO" id="GO:0019619">
    <property type="term" value="P:3,4-dihydroxybenzoate catabolic process"/>
    <property type="evidence" value="ECO:0007669"/>
    <property type="project" value="InterPro"/>
</dbReference>
<evidence type="ECO:0000256" key="9">
    <source>
        <dbReference type="ARBA" id="ARBA00041222"/>
    </source>
</evidence>
<dbReference type="InterPro" id="IPR020613">
    <property type="entry name" value="Thiolase_CS"/>
</dbReference>
<evidence type="ECO:0000256" key="2">
    <source>
        <dbReference type="ARBA" id="ARBA00005071"/>
    </source>
</evidence>
<dbReference type="NCBIfam" id="TIGR01930">
    <property type="entry name" value="AcCoA-C-Actrans"/>
    <property type="match status" value="1"/>
</dbReference>
<dbReference type="SUPFAM" id="SSF53901">
    <property type="entry name" value="Thiolase-like"/>
    <property type="match status" value="2"/>
</dbReference>
<comment type="pathway">
    <text evidence="2">Aromatic compound metabolism; beta-ketoadipate pathway; acetyl-CoA and succinyl-CoA from 3-oxoadipate: step 2/2.</text>
</comment>
<reference evidence="16" key="1">
    <citation type="submission" date="2017-06" db="EMBL/GenBank/DDBJ databases">
        <authorList>
            <person name="Varghese N."/>
            <person name="Submissions S."/>
        </authorList>
    </citation>
    <scope>NUCLEOTIDE SEQUENCE [LARGE SCALE GENOMIC DNA]</scope>
    <source>
        <strain evidence="16">5C</strain>
    </source>
</reference>
<keyword evidence="16" id="KW-1185">Reference proteome</keyword>
<feature type="domain" description="Thiolase C-terminal" evidence="14">
    <location>
        <begin position="277"/>
        <end position="401"/>
    </location>
</feature>
<dbReference type="FunFam" id="3.40.47.10:FF:000010">
    <property type="entry name" value="Acetyl-CoA acetyltransferase (Thiolase)"/>
    <property type="match status" value="1"/>
</dbReference>
<comment type="similarity">
    <text evidence="3 12">Belongs to the thiolase-like superfamily. Thiolase family.</text>
</comment>
<dbReference type="PIRSF" id="PIRSF000429">
    <property type="entry name" value="Ac-CoA_Ac_transf"/>
    <property type="match status" value="1"/>
</dbReference>